<accession>A0A6N9T0I7</accession>
<dbReference type="Pfam" id="PF13302">
    <property type="entry name" value="Acetyltransf_3"/>
    <property type="match status" value="1"/>
</dbReference>
<dbReference type="AlphaFoldDB" id="A0A6N9T0I7"/>
<sequence length="191" mass="21763">MREPIVTTRTRIRPWAERDRPAIHRLNSDETVMRFFPFRRSREESDALLDELSRRLKDDGYSFLALDVEGSRQAVGMLGMVRLDPKMPSAPGIEIGWRLLPEHWGKGYVTEASAACLDRAFADPDALDEIVSFCVDGNHASEAVMLRLGFVRGPDFDHPKVPAATHPELVRHRFYRLSRTAWLEARTAMSS</sequence>
<organism evidence="2 3">
    <name type="scientific">Jiella pacifica</name>
    <dbReference type="NCBI Taxonomy" id="2696469"/>
    <lineage>
        <taxon>Bacteria</taxon>
        <taxon>Pseudomonadati</taxon>
        <taxon>Pseudomonadota</taxon>
        <taxon>Alphaproteobacteria</taxon>
        <taxon>Hyphomicrobiales</taxon>
        <taxon>Aurantimonadaceae</taxon>
        <taxon>Jiella</taxon>
    </lineage>
</organism>
<dbReference type="PROSITE" id="PS51186">
    <property type="entry name" value="GNAT"/>
    <property type="match status" value="1"/>
</dbReference>
<evidence type="ECO:0000313" key="3">
    <source>
        <dbReference type="Proteomes" id="UP000469011"/>
    </source>
</evidence>
<dbReference type="InterPro" id="IPR016181">
    <property type="entry name" value="Acyl_CoA_acyltransferase"/>
</dbReference>
<proteinExistence type="predicted"/>
<dbReference type="PANTHER" id="PTHR43792:SF1">
    <property type="entry name" value="N-ACETYLTRANSFERASE DOMAIN-CONTAINING PROTEIN"/>
    <property type="match status" value="1"/>
</dbReference>
<dbReference type="InterPro" id="IPR000182">
    <property type="entry name" value="GNAT_dom"/>
</dbReference>
<feature type="domain" description="N-acetyltransferase" evidence="1">
    <location>
        <begin position="10"/>
        <end position="182"/>
    </location>
</feature>
<dbReference type="PANTHER" id="PTHR43792">
    <property type="entry name" value="GNAT FAMILY, PUTATIVE (AFU_ORTHOLOGUE AFUA_3G00765)-RELATED-RELATED"/>
    <property type="match status" value="1"/>
</dbReference>
<reference evidence="2 3" key="1">
    <citation type="submission" date="2020-01" db="EMBL/GenBank/DDBJ databases">
        <title>Jiella pacifica sp. nov.</title>
        <authorList>
            <person name="Xue Z."/>
            <person name="Zhu S."/>
            <person name="Chen J."/>
            <person name="Yang J."/>
        </authorList>
    </citation>
    <scope>NUCLEOTIDE SEQUENCE [LARGE SCALE GENOMIC DNA]</scope>
    <source>
        <strain evidence="2 3">40Bstr34</strain>
    </source>
</reference>
<dbReference type="EMBL" id="JAAAMG010000002">
    <property type="protein sequence ID" value="NDW03566.1"/>
    <property type="molecule type" value="Genomic_DNA"/>
</dbReference>
<dbReference type="InterPro" id="IPR051531">
    <property type="entry name" value="N-acetyltransferase"/>
</dbReference>
<evidence type="ECO:0000259" key="1">
    <source>
        <dbReference type="PROSITE" id="PS51186"/>
    </source>
</evidence>
<keyword evidence="3" id="KW-1185">Reference proteome</keyword>
<evidence type="ECO:0000313" key="2">
    <source>
        <dbReference type="EMBL" id="NDW03566.1"/>
    </source>
</evidence>
<dbReference type="Proteomes" id="UP000469011">
    <property type="component" value="Unassembled WGS sequence"/>
</dbReference>
<gene>
    <name evidence="2" type="ORF">GTK09_03925</name>
</gene>
<dbReference type="Gene3D" id="3.40.630.30">
    <property type="match status" value="1"/>
</dbReference>
<dbReference type="SUPFAM" id="SSF55729">
    <property type="entry name" value="Acyl-CoA N-acyltransferases (Nat)"/>
    <property type="match status" value="1"/>
</dbReference>
<protein>
    <submittedName>
        <fullName evidence="2">GNAT family N-acetyltransferase</fullName>
    </submittedName>
</protein>
<keyword evidence="2" id="KW-0808">Transferase</keyword>
<dbReference type="GO" id="GO:0016747">
    <property type="term" value="F:acyltransferase activity, transferring groups other than amino-acyl groups"/>
    <property type="evidence" value="ECO:0007669"/>
    <property type="project" value="InterPro"/>
</dbReference>
<comment type="caution">
    <text evidence="2">The sequence shown here is derived from an EMBL/GenBank/DDBJ whole genome shotgun (WGS) entry which is preliminary data.</text>
</comment>
<name>A0A6N9T0I7_9HYPH</name>